<evidence type="ECO:0000313" key="1">
    <source>
        <dbReference type="EMBL" id="KAI3809438.1"/>
    </source>
</evidence>
<reference evidence="2" key="1">
    <citation type="journal article" date="2022" name="Mol. Ecol. Resour.">
        <title>The genomes of chicory, endive, great burdock and yacon provide insights into Asteraceae palaeo-polyploidization history and plant inulin production.</title>
        <authorList>
            <person name="Fan W."/>
            <person name="Wang S."/>
            <person name="Wang H."/>
            <person name="Wang A."/>
            <person name="Jiang F."/>
            <person name="Liu H."/>
            <person name="Zhao H."/>
            <person name="Xu D."/>
            <person name="Zhang Y."/>
        </authorList>
    </citation>
    <scope>NUCLEOTIDE SEQUENCE [LARGE SCALE GENOMIC DNA]</scope>
    <source>
        <strain evidence="2">cv. Yunnan</strain>
    </source>
</reference>
<dbReference type="EMBL" id="CM042025">
    <property type="protein sequence ID" value="KAI3809438.1"/>
    <property type="molecule type" value="Genomic_DNA"/>
</dbReference>
<dbReference type="Proteomes" id="UP001056120">
    <property type="component" value="Linkage Group LG08"/>
</dbReference>
<comment type="caution">
    <text evidence="1">The sequence shown here is derived from an EMBL/GenBank/DDBJ whole genome shotgun (WGS) entry which is preliminary data.</text>
</comment>
<accession>A0ACB9IMH2</accession>
<evidence type="ECO:0000313" key="2">
    <source>
        <dbReference type="Proteomes" id="UP001056120"/>
    </source>
</evidence>
<keyword evidence="2" id="KW-1185">Reference proteome</keyword>
<sequence>MGSAGGGWQWVVVVVHGGVDNDIDEQPHEDAHGNDDDDEHNGTEFEDSDFIVDADNMINEDEVDMEDFRAAVDKDVDEEHLENNISVSRVKVFRAKAIATHKIEGDFRLQYELLRDYCAELIRSNPGTSVKIEVEREFNPTSTTRQFKRIYICLGALKEGFKACGRKILGLDGCFMKGPYPGQILTDVGIDSNNDIYPVAYAMVEAETTSSWTWFLNCLGHDLYLYAKSNFTFISDRQKGIIPALEKVYPNAEHKFCLRHVHENMKFKWSGHLFKNLLWKCATATTIPQFEKAMTDVRIQDQDLHDWLQKIPPKHWSKAYFSRIATSDVLLNNLSFMAI</sequence>
<name>A0ACB9IMH2_9ASTR</name>
<proteinExistence type="predicted"/>
<organism evidence="1 2">
    <name type="scientific">Smallanthus sonchifolius</name>
    <dbReference type="NCBI Taxonomy" id="185202"/>
    <lineage>
        <taxon>Eukaryota</taxon>
        <taxon>Viridiplantae</taxon>
        <taxon>Streptophyta</taxon>
        <taxon>Embryophyta</taxon>
        <taxon>Tracheophyta</taxon>
        <taxon>Spermatophyta</taxon>
        <taxon>Magnoliopsida</taxon>
        <taxon>eudicotyledons</taxon>
        <taxon>Gunneridae</taxon>
        <taxon>Pentapetalae</taxon>
        <taxon>asterids</taxon>
        <taxon>campanulids</taxon>
        <taxon>Asterales</taxon>
        <taxon>Asteraceae</taxon>
        <taxon>Asteroideae</taxon>
        <taxon>Heliantheae alliance</taxon>
        <taxon>Millerieae</taxon>
        <taxon>Smallanthus</taxon>
    </lineage>
</organism>
<gene>
    <name evidence="1" type="ORF">L1987_25411</name>
</gene>
<protein>
    <submittedName>
        <fullName evidence="1">Uncharacterized protein</fullName>
    </submittedName>
</protein>
<reference evidence="1 2" key="2">
    <citation type="journal article" date="2022" name="Mol. Ecol. Resour.">
        <title>The genomes of chicory, endive, great burdock and yacon provide insights into Asteraceae paleo-polyploidization history and plant inulin production.</title>
        <authorList>
            <person name="Fan W."/>
            <person name="Wang S."/>
            <person name="Wang H."/>
            <person name="Wang A."/>
            <person name="Jiang F."/>
            <person name="Liu H."/>
            <person name="Zhao H."/>
            <person name="Xu D."/>
            <person name="Zhang Y."/>
        </authorList>
    </citation>
    <scope>NUCLEOTIDE SEQUENCE [LARGE SCALE GENOMIC DNA]</scope>
    <source>
        <strain evidence="2">cv. Yunnan</strain>
        <tissue evidence="1">Leaves</tissue>
    </source>
</reference>